<dbReference type="RefSeq" id="WP_208195988.1">
    <property type="nucleotide sequence ID" value="NZ_CP076023.1"/>
</dbReference>
<evidence type="ECO:0000313" key="3">
    <source>
        <dbReference type="Proteomes" id="UP000679335"/>
    </source>
</evidence>
<gene>
    <name evidence="2" type="ORF">KKR89_14110</name>
</gene>
<feature type="chain" id="PRO_5046445015" evidence="1">
    <location>
        <begin position="33"/>
        <end position="766"/>
    </location>
</feature>
<protein>
    <submittedName>
        <fullName evidence="2">FIVAR domain-containing protein</fullName>
    </submittedName>
</protein>
<keyword evidence="3" id="KW-1185">Reference proteome</keyword>
<keyword evidence="1" id="KW-0732">Signal</keyword>
<dbReference type="Pfam" id="PF07554">
    <property type="entry name" value="FIVAR"/>
    <property type="match status" value="4"/>
</dbReference>
<evidence type="ECO:0000256" key="1">
    <source>
        <dbReference type="SAM" id="SignalP"/>
    </source>
</evidence>
<organism evidence="2 3">
    <name type="scientific">Cellulomonas dongxiuzhuiae</name>
    <dbReference type="NCBI Taxonomy" id="2819979"/>
    <lineage>
        <taxon>Bacteria</taxon>
        <taxon>Bacillati</taxon>
        <taxon>Actinomycetota</taxon>
        <taxon>Actinomycetes</taxon>
        <taxon>Micrococcales</taxon>
        <taxon>Cellulomonadaceae</taxon>
        <taxon>Cellulomonas</taxon>
    </lineage>
</organism>
<sequence length="766" mass="78017">MRFPHTALAGSKIAVAVTAAALVGFAVTPAHAADGENPVKVEIQANTGAERIPVGQEYSVTFLVNSSADGAALSHVELDYHGTVVGLPTAVNCSENTLGFFYTGTPAIMVSGENVDCQITFTVRVTTAGNTLIDSSSFIRNEMDVTGSFALTSFSTLTLPLTTPLLIDSTGEPVNVTFGLAQIAGQPVTSVEYVLARTAPTYAVVASNRLTGSPEQLTFSNLEDDATYTLTLVHASDHHSVITSSAPFGLQGTNANLLAMRDAELAKPPVALTAASNTKRQAALDAVDQVPAVTTRKAINEAEAAFTDVMNSLIPTAPMTAALNNAQNTLATGSYASWSQDQVTSRMGALLLLMGDRYSTATPADADSAVAALNQAVDDLLDTSAFDEAIATVAGLNKADYTQLSWISVEIARQDARAVINQLWNTPVDIARANLAAALTNLYRAIDDLANPTDLQAALAHAHSITSTHYTTSSWDAFQDAIDAASDTLTGWGTATDFAAAVAALELAETNLVDSRDAHIALADVAGLSASDYTPASWAALQAAIDTVNARLVGPGSAADLAAAVAALELAEANLVDPRDAQTALADVAALSPGDYTPASWAALQAAIDTVNGLLAGSGSTADLAAAVTALELAEANLVDPRAAQEAVADVATLTPGSYTPASWAALQAAIDAANGLLAGPAASAADLAVAVAAIDAARANLVLSASDAPAPPPAQGTAVTGEQAAAVTVSELPRTGAQLGWVALSALLMILAGAALRATGRKVAP</sequence>
<reference evidence="2 3" key="1">
    <citation type="submission" date="2021-05" db="EMBL/GenBank/DDBJ databases">
        <title>Novel species in genus Cellulomonas.</title>
        <authorList>
            <person name="Zhang G."/>
        </authorList>
    </citation>
    <scope>NUCLEOTIDE SEQUENCE [LARGE SCALE GENOMIC DNA]</scope>
    <source>
        <strain evidence="3">zg-ZUI157</strain>
    </source>
</reference>
<dbReference type="Gene3D" id="1.20.1270.90">
    <property type="entry name" value="AF1782-like"/>
    <property type="match status" value="3"/>
</dbReference>
<name>A0ABX8GIE2_9CELL</name>
<accession>A0ABX8GIE2</accession>
<dbReference type="Proteomes" id="UP000679335">
    <property type="component" value="Chromosome"/>
</dbReference>
<dbReference type="EMBL" id="CP076023">
    <property type="protein sequence ID" value="QWC15421.1"/>
    <property type="molecule type" value="Genomic_DNA"/>
</dbReference>
<proteinExistence type="predicted"/>
<evidence type="ECO:0000313" key="2">
    <source>
        <dbReference type="EMBL" id="QWC15421.1"/>
    </source>
</evidence>
<dbReference type="Gene3D" id="1.20.1270.70">
    <property type="entry name" value="Designed single chain three-helix bundle"/>
    <property type="match status" value="1"/>
</dbReference>
<feature type="signal peptide" evidence="1">
    <location>
        <begin position="1"/>
        <end position="32"/>
    </location>
</feature>